<dbReference type="GO" id="GO:0022857">
    <property type="term" value="F:transmembrane transporter activity"/>
    <property type="evidence" value="ECO:0007669"/>
    <property type="project" value="InterPro"/>
</dbReference>
<feature type="transmembrane region" description="Helical" evidence="8">
    <location>
        <begin position="249"/>
        <end position="267"/>
    </location>
</feature>
<gene>
    <name evidence="10" type="ORF">HNR60_002947</name>
</gene>
<keyword evidence="6 8" id="KW-1133">Transmembrane helix</keyword>
<feature type="transmembrane region" description="Helical" evidence="8">
    <location>
        <begin position="287"/>
        <end position="308"/>
    </location>
</feature>
<dbReference type="InterPro" id="IPR004638">
    <property type="entry name" value="EmrB-like"/>
</dbReference>
<feature type="transmembrane region" description="Helical" evidence="8">
    <location>
        <begin position="96"/>
        <end position="116"/>
    </location>
</feature>
<dbReference type="InterPro" id="IPR011701">
    <property type="entry name" value="MFS"/>
</dbReference>
<keyword evidence="11" id="KW-1185">Reference proteome</keyword>
<dbReference type="AlphaFoldDB" id="A0A7W8DZR9"/>
<dbReference type="GO" id="GO:0005886">
    <property type="term" value="C:plasma membrane"/>
    <property type="evidence" value="ECO:0007669"/>
    <property type="project" value="UniProtKB-SubCell"/>
</dbReference>
<dbReference type="NCBIfam" id="TIGR00711">
    <property type="entry name" value="efflux_EmrB"/>
    <property type="match status" value="1"/>
</dbReference>
<comment type="subcellular location">
    <subcellularLocation>
        <location evidence="1">Cell membrane</location>
        <topology evidence="1">Multi-pass membrane protein</topology>
    </subcellularLocation>
</comment>
<evidence type="ECO:0000256" key="4">
    <source>
        <dbReference type="ARBA" id="ARBA00022475"/>
    </source>
</evidence>
<accession>A0A7W8DZR9</accession>
<dbReference type="InterPro" id="IPR020846">
    <property type="entry name" value="MFS_dom"/>
</dbReference>
<feature type="transmembrane region" description="Helical" evidence="8">
    <location>
        <begin position="389"/>
        <end position="411"/>
    </location>
</feature>
<feature type="transmembrane region" description="Helical" evidence="8">
    <location>
        <begin position="352"/>
        <end position="369"/>
    </location>
</feature>
<feature type="transmembrane region" description="Helical" evidence="8">
    <location>
        <begin position="492"/>
        <end position="519"/>
    </location>
</feature>
<dbReference type="InterPro" id="IPR036259">
    <property type="entry name" value="MFS_trans_sf"/>
</dbReference>
<evidence type="ECO:0000256" key="1">
    <source>
        <dbReference type="ARBA" id="ARBA00004651"/>
    </source>
</evidence>
<dbReference type="Proteomes" id="UP000542353">
    <property type="component" value="Unassembled WGS sequence"/>
</dbReference>
<evidence type="ECO:0000313" key="11">
    <source>
        <dbReference type="Proteomes" id="UP000542353"/>
    </source>
</evidence>
<protein>
    <submittedName>
        <fullName evidence="10">DHA2 family multidrug resistance protein</fullName>
    </submittedName>
</protein>
<dbReference type="PANTHER" id="PTHR42718:SF9">
    <property type="entry name" value="MAJOR FACILITATOR SUPERFAMILY MULTIDRUG TRANSPORTER MFSC"/>
    <property type="match status" value="1"/>
</dbReference>
<dbReference type="PROSITE" id="PS50850">
    <property type="entry name" value="MFS"/>
    <property type="match status" value="1"/>
</dbReference>
<dbReference type="Gene3D" id="1.20.1250.20">
    <property type="entry name" value="MFS general substrate transporter like domains"/>
    <property type="match status" value="1"/>
</dbReference>
<evidence type="ECO:0000256" key="3">
    <source>
        <dbReference type="ARBA" id="ARBA00022448"/>
    </source>
</evidence>
<feature type="transmembrane region" description="Helical" evidence="8">
    <location>
        <begin position="183"/>
        <end position="205"/>
    </location>
</feature>
<dbReference type="RefSeq" id="WP_184258681.1">
    <property type="nucleotide sequence ID" value="NZ_JACHIH010000018.1"/>
</dbReference>
<evidence type="ECO:0000313" key="10">
    <source>
        <dbReference type="EMBL" id="MBB5048185.1"/>
    </source>
</evidence>
<evidence type="ECO:0000256" key="2">
    <source>
        <dbReference type="ARBA" id="ARBA00008537"/>
    </source>
</evidence>
<dbReference type="CDD" id="cd17503">
    <property type="entry name" value="MFS_LmrB_MDR_like"/>
    <property type="match status" value="1"/>
</dbReference>
<feature type="transmembrane region" description="Helical" evidence="8">
    <location>
        <begin position="217"/>
        <end position="237"/>
    </location>
</feature>
<dbReference type="SUPFAM" id="SSF103473">
    <property type="entry name" value="MFS general substrate transporter"/>
    <property type="match status" value="1"/>
</dbReference>
<dbReference type="Pfam" id="PF07690">
    <property type="entry name" value="MFS_1"/>
    <property type="match status" value="1"/>
</dbReference>
<sequence>MSDTTASPAAAGAPPAPPVASDHIAPMRLLAFLIMVFGMFMAILDIQIVSASLSDIQAGLSASSSEISWVQTAYLIAEVIAIPLSGFLSRALGTRYLFAISAAGFTGASLMCGFTSSIEQMILWRAIQGFVGAGMIPTVFASAYTVFPRSKFHIVGPIIGLVATLAPTVGPTIGGYITDLMSWHWLFFINVVPGIGITIGVLLLVDFDEPHFALLDHFDWWGLAFMGGFLGSLEYVLEEGPRNDWFHDDSIAIFAVVCVLSAVAFFWRVLTAHEPIVDIRTFANRNFGLGCMFAFVVGIGLYGLTYLYPRYLAEVRGYSALMIGETMFVSGVAMFLSAPIVGRLMQKVDMRLMIAAGMLLFAFGTWQMTWMTRDYDFYELLWPQICRGVGMMLAMVPVNTVALGTLAPARLKNASGLFNLMRNLGGAVGLAALNTALDDRTDFHISRLHDKVTWGNAQAVDLLHTFTQRFQGLGDASLMAMKQLNQIVHRQAVVMSFADSFLLMTVMYIGLSTLVVLLAKPGNPMGAPDAH</sequence>
<feature type="transmembrane region" description="Helical" evidence="8">
    <location>
        <begin position="29"/>
        <end position="49"/>
    </location>
</feature>
<evidence type="ECO:0000256" key="5">
    <source>
        <dbReference type="ARBA" id="ARBA00022692"/>
    </source>
</evidence>
<feature type="transmembrane region" description="Helical" evidence="8">
    <location>
        <begin position="320"/>
        <end position="340"/>
    </location>
</feature>
<keyword evidence="3" id="KW-0813">Transport</keyword>
<comment type="similarity">
    <text evidence="2">Belongs to the major facilitator superfamily. EmrB family.</text>
</comment>
<evidence type="ECO:0000256" key="8">
    <source>
        <dbReference type="SAM" id="Phobius"/>
    </source>
</evidence>
<evidence type="ECO:0000256" key="6">
    <source>
        <dbReference type="ARBA" id="ARBA00022989"/>
    </source>
</evidence>
<evidence type="ECO:0000256" key="7">
    <source>
        <dbReference type="ARBA" id="ARBA00023136"/>
    </source>
</evidence>
<keyword evidence="4" id="KW-1003">Cell membrane</keyword>
<feature type="transmembrane region" description="Helical" evidence="8">
    <location>
        <begin position="154"/>
        <end position="177"/>
    </location>
</feature>
<dbReference type="PANTHER" id="PTHR42718">
    <property type="entry name" value="MAJOR FACILITATOR SUPERFAMILY MULTIDRUG TRANSPORTER MFSC"/>
    <property type="match status" value="1"/>
</dbReference>
<feature type="transmembrane region" description="Helical" evidence="8">
    <location>
        <begin position="122"/>
        <end position="147"/>
    </location>
</feature>
<comment type="caution">
    <text evidence="10">The sequence shown here is derived from an EMBL/GenBank/DDBJ whole genome shotgun (WGS) entry which is preliminary data.</text>
</comment>
<proteinExistence type="inferred from homology"/>
<keyword evidence="7 8" id="KW-0472">Membrane</keyword>
<name>A0A7W8DZR9_9BRAD</name>
<feature type="domain" description="Major facilitator superfamily (MFS) profile" evidence="9">
    <location>
        <begin position="31"/>
        <end position="523"/>
    </location>
</feature>
<keyword evidence="5 8" id="KW-0812">Transmembrane</keyword>
<organism evidence="10 11">
    <name type="scientific">Rhodopseudomonas rhenobacensis</name>
    <dbReference type="NCBI Taxonomy" id="87461"/>
    <lineage>
        <taxon>Bacteria</taxon>
        <taxon>Pseudomonadati</taxon>
        <taxon>Pseudomonadota</taxon>
        <taxon>Alphaproteobacteria</taxon>
        <taxon>Hyphomicrobiales</taxon>
        <taxon>Nitrobacteraceae</taxon>
        <taxon>Rhodopseudomonas</taxon>
    </lineage>
</organism>
<dbReference type="Gene3D" id="1.20.1720.10">
    <property type="entry name" value="Multidrug resistance protein D"/>
    <property type="match status" value="1"/>
</dbReference>
<reference evidence="10 11" key="1">
    <citation type="submission" date="2020-08" db="EMBL/GenBank/DDBJ databases">
        <title>Genomic Encyclopedia of Type Strains, Phase IV (KMG-IV): sequencing the most valuable type-strain genomes for metagenomic binning, comparative biology and taxonomic classification.</title>
        <authorList>
            <person name="Goeker M."/>
        </authorList>
    </citation>
    <scope>NUCLEOTIDE SEQUENCE [LARGE SCALE GENOMIC DNA]</scope>
    <source>
        <strain evidence="10 11">DSM 12706</strain>
    </source>
</reference>
<dbReference type="EMBL" id="JACHIH010000018">
    <property type="protein sequence ID" value="MBB5048185.1"/>
    <property type="molecule type" value="Genomic_DNA"/>
</dbReference>
<feature type="transmembrane region" description="Helical" evidence="8">
    <location>
        <begin position="69"/>
        <end position="89"/>
    </location>
</feature>
<evidence type="ECO:0000259" key="9">
    <source>
        <dbReference type="PROSITE" id="PS50850"/>
    </source>
</evidence>